<gene>
    <name evidence="1" type="primary">cmk1</name>
    <name evidence="1" type="ORF">EV182_004905</name>
</gene>
<dbReference type="EC" id="2.7.11.17" evidence="1"/>
<sequence length="294" mass="33052">MTICKGGHSVVVELINVKSHSRFAAKVIKKEHTRHHDDVIRNEIQIMRRVSGRHQNVLSLRDFFETPNNVYLVSDLYSGGDLFDRVLESGRLPEPQVTRIMRSLVGAVAYLHSNGIVHHDIKPENIVFKTMDMDSPLALADFGLAENVDHNGRCWNVGGTPGYMAPEITANRYHGKPSDMWALGIVSYFALSGHTPFGLRARAGFLEHSFAIECYRFLQFDIWNTISWPAIKFICELLVVDPARRLTAGQASRHSWLTQAAESSGNSLATAISPVEEIYDDEYLEGDYASYFNP</sequence>
<keyword evidence="1" id="KW-0808">Transferase</keyword>
<comment type="caution">
    <text evidence="1">The sequence shown here is derived from an EMBL/GenBank/DDBJ whole genome shotgun (WGS) entry which is preliminary data.</text>
</comment>
<evidence type="ECO:0000313" key="1">
    <source>
        <dbReference type="EMBL" id="KAJ1678041.1"/>
    </source>
</evidence>
<evidence type="ECO:0000313" key="2">
    <source>
        <dbReference type="Proteomes" id="UP001145114"/>
    </source>
</evidence>
<keyword evidence="2" id="KW-1185">Reference proteome</keyword>
<feature type="non-terminal residue" evidence="1">
    <location>
        <position position="294"/>
    </location>
</feature>
<name>A0ACC1HRS3_9FUNG</name>
<protein>
    <submittedName>
        <fullName evidence="1">Calcium/calmodulin-dependent protein kinase type I</fullName>
        <ecNumber evidence="1">2.7.11.17</ecNumber>
    </submittedName>
</protein>
<accession>A0ACC1HRS3</accession>
<organism evidence="1 2">
    <name type="scientific">Spiromyces aspiralis</name>
    <dbReference type="NCBI Taxonomy" id="68401"/>
    <lineage>
        <taxon>Eukaryota</taxon>
        <taxon>Fungi</taxon>
        <taxon>Fungi incertae sedis</taxon>
        <taxon>Zoopagomycota</taxon>
        <taxon>Kickxellomycotina</taxon>
        <taxon>Kickxellomycetes</taxon>
        <taxon>Kickxellales</taxon>
        <taxon>Kickxellaceae</taxon>
        <taxon>Spiromyces</taxon>
    </lineage>
</organism>
<reference evidence="1" key="1">
    <citation type="submission" date="2022-06" db="EMBL/GenBank/DDBJ databases">
        <title>Phylogenomic reconstructions and comparative analyses of Kickxellomycotina fungi.</title>
        <authorList>
            <person name="Reynolds N.K."/>
            <person name="Stajich J.E."/>
            <person name="Barry K."/>
            <person name="Grigoriev I.V."/>
            <person name="Crous P."/>
            <person name="Smith M.E."/>
        </authorList>
    </citation>
    <scope>NUCLEOTIDE SEQUENCE</scope>
    <source>
        <strain evidence="1">RSA 2271</strain>
    </source>
</reference>
<keyword evidence="1" id="KW-0418">Kinase</keyword>
<dbReference type="EMBL" id="JAMZIH010001615">
    <property type="protein sequence ID" value="KAJ1678041.1"/>
    <property type="molecule type" value="Genomic_DNA"/>
</dbReference>
<dbReference type="Proteomes" id="UP001145114">
    <property type="component" value="Unassembled WGS sequence"/>
</dbReference>
<proteinExistence type="predicted"/>